<evidence type="ECO:0000313" key="1">
    <source>
        <dbReference type="EMBL" id="CDW34429.1"/>
    </source>
</evidence>
<organism evidence="1">
    <name type="scientific">Lepeophtheirus salmonis</name>
    <name type="common">Salmon louse</name>
    <name type="synonym">Caligus salmonis</name>
    <dbReference type="NCBI Taxonomy" id="72036"/>
    <lineage>
        <taxon>Eukaryota</taxon>
        <taxon>Metazoa</taxon>
        <taxon>Ecdysozoa</taxon>
        <taxon>Arthropoda</taxon>
        <taxon>Crustacea</taxon>
        <taxon>Multicrustacea</taxon>
        <taxon>Hexanauplia</taxon>
        <taxon>Copepoda</taxon>
        <taxon>Siphonostomatoida</taxon>
        <taxon>Caligidae</taxon>
        <taxon>Lepeophtheirus</taxon>
    </lineage>
</organism>
<dbReference type="EMBL" id="HACA01017068">
    <property type="protein sequence ID" value="CDW34429.1"/>
    <property type="molecule type" value="Transcribed_RNA"/>
</dbReference>
<accession>A0A0K2U838</accession>
<proteinExistence type="predicted"/>
<sequence length="21" mass="2315">MRVCSELVAPTLVELRIKIGS</sequence>
<name>A0A0K2U838_LEPSM</name>
<reference evidence="1" key="1">
    <citation type="submission" date="2014-05" db="EMBL/GenBank/DDBJ databases">
        <authorList>
            <person name="Chronopoulou M."/>
        </authorList>
    </citation>
    <scope>NUCLEOTIDE SEQUENCE</scope>
    <source>
        <tissue evidence="1">Whole organism</tissue>
    </source>
</reference>
<protein>
    <submittedName>
        <fullName evidence="1">Uncharacterized protein</fullName>
    </submittedName>
</protein>
<dbReference type="AlphaFoldDB" id="A0A0K2U838"/>